<dbReference type="InterPro" id="IPR036249">
    <property type="entry name" value="Thioredoxin-like_sf"/>
</dbReference>
<feature type="signal peptide" evidence="1">
    <location>
        <begin position="1"/>
        <end position="22"/>
    </location>
</feature>
<dbReference type="PANTHER" id="PTHR35272:SF3">
    <property type="entry name" value="THIOL:DISULFIDE INTERCHANGE PROTEIN DSBC"/>
    <property type="match status" value="1"/>
</dbReference>
<dbReference type="Pfam" id="PF18312">
    <property type="entry name" value="ScsC_N"/>
    <property type="match status" value="1"/>
</dbReference>
<dbReference type="Gene3D" id="3.40.30.10">
    <property type="entry name" value="Glutaredoxin"/>
    <property type="match status" value="1"/>
</dbReference>
<keyword evidence="1" id="KW-0732">Signal</keyword>
<keyword evidence="4" id="KW-1185">Reference proteome</keyword>
<dbReference type="AlphaFoldDB" id="A0A662ZGK3"/>
<dbReference type="InterPro" id="IPR001853">
    <property type="entry name" value="DSBA-like_thioredoxin_dom"/>
</dbReference>
<feature type="domain" description="Thioredoxin" evidence="2">
    <location>
        <begin position="12"/>
        <end position="236"/>
    </location>
</feature>
<dbReference type="SUPFAM" id="SSF52833">
    <property type="entry name" value="Thioredoxin-like"/>
    <property type="match status" value="1"/>
</dbReference>
<evidence type="ECO:0000313" key="3">
    <source>
        <dbReference type="EMBL" id="SFP08591.1"/>
    </source>
</evidence>
<evidence type="ECO:0000259" key="2">
    <source>
        <dbReference type="PROSITE" id="PS51352"/>
    </source>
</evidence>
<name>A0A662ZGK3_9GAMM</name>
<dbReference type="GO" id="GO:0016491">
    <property type="term" value="F:oxidoreductase activity"/>
    <property type="evidence" value="ECO:0007669"/>
    <property type="project" value="InterPro"/>
</dbReference>
<accession>A0A662ZGK3</accession>
<feature type="chain" id="PRO_5024935747" evidence="1">
    <location>
        <begin position="23"/>
        <end position="236"/>
    </location>
</feature>
<proteinExistence type="predicted"/>
<evidence type="ECO:0000256" key="1">
    <source>
        <dbReference type="SAM" id="SignalP"/>
    </source>
</evidence>
<gene>
    <name evidence="3" type="ORF">SAMN02910344_00417</name>
</gene>
<dbReference type="Proteomes" id="UP000243745">
    <property type="component" value="Unassembled WGS sequence"/>
</dbReference>
<protein>
    <submittedName>
        <fullName evidence="3">Protein-disulfide isomerase</fullName>
    </submittedName>
</protein>
<dbReference type="PROSITE" id="PS51352">
    <property type="entry name" value="THIOREDOXIN_2"/>
    <property type="match status" value="1"/>
</dbReference>
<dbReference type="CDD" id="cd03023">
    <property type="entry name" value="DsbA_Com1_like"/>
    <property type="match status" value="1"/>
</dbReference>
<dbReference type="RefSeq" id="WP_093140543.1">
    <property type="nucleotide sequence ID" value="NZ_FOXF01000004.1"/>
</dbReference>
<dbReference type="InterPro" id="IPR041205">
    <property type="entry name" value="ScsC_N"/>
</dbReference>
<keyword evidence="3" id="KW-0413">Isomerase</keyword>
<dbReference type="InterPro" id="IPR013766">
    <property type="entry name" value="Thioredoxin_domain"/>
</dbReference>
<dbReference type="EMBL" id="FOXF01000004">
    <property type="protein sequence ID" value="SFP08591.1"/>
    <property type="molecule type" value="Genomic_DNA"/>
</dbReference>
<evidence type="ECO:0000313" key="4">
    <source>
        <dbReference type="Proteomes" id="UP000243745"/>
    </source>
</evidence>
<organism evidence="3 4">
    <name type="scientific">Ruminobacter amylophilus</name>
    <dbReference type="NCBI Taxonomy" id="867"/>
    <lineage>
        <taxon>Bacteria</taxon>
        <taxon>Pseudomonadati</taxon>
        <taxon>Pseudomonadota</taxon>
        <taxon>Gammaproteobacteria</taxon>
        <taxon>Aeromonadales</taxon>
        <taxon>Succinivibrionaceae</taxon>
        <taxon>Ruminobacter</taxon>
    </lineage>
</organism>
<dbReference type="GO" id="GO:0016853">
    <property type="term" value="F:isomerase activity"/>
    <property type="evidence" value="ECO:0007669"/>
    <property type="project" value="UniProtKB-KW"/>
</dbReference>
<sequence length="236" mass="26818">MKLRTLCTSLVLASVLSAPAFAEYSKSDIEKIVHDYIVNNPDVLIEASDNVKRRQMEIQKQKQDKMIAEIISNKQFPQSGPAKAKHTVIEFFDYNCGYCKKAKPLFIDLLKENSDTRYIYMEFPILSEISSTAARIGVAIYNLDKAKYVKYNNELMTRNSRLSNEVELQALVESLDLNWKEVKQLSESKDVEEVLADIRYAASELDVSGTPAFVIDGEVLRGAPRSKNDIKRLLKN</sequence>
<dbReference type="PANTHER" id="PTHR35272">
    <property type="entry name" value="THIOL:DISULFIDE INTERCHANGE PROTEIN DSBC-RELATED"/>
    <property type="match status" value="1"/>
</dbReference>
<dbReference type="OrthoDB" id="9780340at2"/>
<reference evidence="3 4" key="1">
    <citation type="submission" date="2016-10" db="EMBL/GenBank/DDBJ databases">
        <authorList>
            <person name="Varghese N."/>
            <person name="Submissions S."/>
        </authorList>
    </citation>
    <scope>NUCLEOTIDE SEQUENCE [LARGE SCALE GENOMIC DNA]</scope>
    <source>
        <strain evidence="3 4">DSM 1361</strain>
    </source>
</reference>
<dbReference type="Pfam" id="PF01323">
    <property type="entry name" value="DSBA"/>
    <property type="match status" value="1"/>
</dbReference>
<dbReference type="InterPro" id="IPR051470">
    <property type="entry name" value="Thiol:disulfide_interchange"/>
</dbReference>